<keyword evidence="6 8" id="KW-0460">Magnesium</keyword>
<evidence type="ECO:0000256" key="3">
    <source>
        <dbReference type="ARBA" id="ARBA00022722"/>
    </source>
</evidence>
<dbReference type="PANTHER" id="PTHR33653">
    <property type="entry name" value="RIBONUCLEASE VAPC2"/>
    <property type="match status" value="1"/>
</dbReference>
<feature type="binding site" evidence="8">
    <location>
        <position position="98"/>
    </location>
    <ligand>
        <name>Mg(2+)</name>
        <dbReference type="ChEBI" id="CHEBI:18420"/>
    </ligand>
</feature>
<evidence type="ECO:0000256" key="6">
    <source>
        <dbReference type="ARBA" id="ARBA00022842"/>
    </source>
</evidence>
<dbReference type="GO" id="GO:0016787">
    <property type="term" value="F:hydrolase activity"/>
    <property type="evidence" value="ECO:0007669"/>
    <property type="project" value="UniProtKB-KW"/>
</dbReference>
<keyword evidence="2 8" id="KW-1277">Toxin-antitoxin system</keyword>
<sequence>MKYLLDTNIVAYIIKRRPIEVLHKLQSLDWTEIAISSIVAAELWYGVEKSQLKEQNRAALEAFLRPFTILDFDTRAAVAYASIRADLESKGKVIGANDLLISAHALSRGLILVTNNVKEFERVGGLQIENWITNE</sequence>
<dbReference type="GO" id="GO:0004540">
    <property type="term" value="F:RNA nuclease activity"/>
    <property type="evidence" value="ECO:0007669"/>
    <property type="project" value="InterPro"/>
</dbReference>
<evidence type="ECO:0000256" key="5">
    <source>
        <dbReference type="ARBA" id="ARBA00022801"/>
    </source>
</evidence>
<feature type="domain" description="PIN" evidence="9">
    <location>
        <begin position="3"/>
        <end position="125"/>
    </location>
</feature>
<keyword evidence="3 8" id="KW-0540">Nuclease</keyword>
<dbReference type="Pfam" id="PF01850">
    <property type="entry name" value="PIN"/>
    <property type="match status" value="1"/>
</dbReference>
<dbReference type="PANTHER" id="PTHR33653:SF1">
    <property type="entry name" value="RIBONUCLEASE VAPC2"/>
    <property type="match status" value="1"/>
</dbReference>
<comment type="similarity">
    <text evidence="7 8">Belongs to the PINc/VapC protein family.</text>
</comment>
<evidence type="ECO:0000259" key="9">
    <source>
        <dbReference type="Pfam" id="PF01850"/>
    </source>
</evidence>
<keyword evidence="8" id="KW-0800">Toxin</keyword>
<dbReference type="AlphaFoldDB" id="A0AAU8FRJ2"/>
<evidence type="ECO:0000256" key="7">
    <source>
        <dbReference type="ARBA" id="ARBA00038093"/>
    </source>
</evidence>
<proteinExistence type="inferred from homology"/>
<dbReference type="SUPFAM" id="SSF88723">
    <property type="entry name" value="PIN domain-like"/>
    <property type="match status" value="1"/>
</dbReference>
<keyword evidence="4 8" id="KW-0479">Metal-binding</keyword>
<gene>
    <name evidence="8" type="primary">vapC</name>
    <name evidence="10" type="ORF">ABV298_10710</name>
</gene>
<keyword evidence="5 8" id="KW-0378">Hydrolase</keyword>
<feature type="binding site" evidence="8">
    <location>
        <position position="6"/>
    </location>
    <ligand>
        <name>Mg(2+)</name>
        <dbReference type="ChEBI" id="CHEBI:18420"/>
    </ligand>
</feature>
<dbReference type="HAMAP" id="MF_00265">
    <property type="entry name" value="VapC_Nob1"/>
    <property type="match status" value="1"/>
</dbReference>
<evidence type="ECO:0000256" key="2">
    <source>
        <dbReference type="ARBA" id="ARBA00022649"/>
    </source>
</evidence>
<organism evidence="10">
    <name type="scientific">Dyadobacter sp. 676</name>
    <dbReference type="NCBI Taxonomy" id="3088362"/>
    <lineage>
        <taxon>Bacteria</taxon>
        <taxon>Pseudomonadati</taxon>
        <taxon>Bacteroidota</taxon>
        <taxon>Cytophagia</taxon>
        <taxon>Cytophagales</taxon>
        <taxon>Spirosomataceae</taxon>
        <taxon>Dyadobacter</taxon>
    </lineage>
</organism>
<accession>A0AAU8FRJ2</accession>
<comment type="cofactor">
    <cofactor evidence="1 8">
        <name>Mg(2+)</name>
        <dbReference type="ChEBI" id="CHEBI:18420"/>
    </cofactor>
</comment>
<dbReference type="GO" id="GO:0090729">
    <property type="term" value="F:toxin activity"/>
    <property type="evidence" value="ECO:0007669"/>
    <property type="project" value="UniProtKB-KW"/>
</dbReference>
<evidence type="ECO:0000256" key="8">
    <source>
        <dbReference type="HAMAP-Rule" id="MF_00265"/>
    </source>
</evidence>
<dbReference type="EMBL" id="CP159289">
    <property type="protein sequence ID" value="XCH26829.1"/>
    <property type="molecule type" value="Genomic_DNA"/>
</dbReference>
<dbReference type="CDD" id="cd09881">
    <property type="entry name" value="PIN_VapC4-5_FitB-like"/>
    <property type="match status" value="1"/>
</dbReference>
<dbReference type="InterPro" id="IPR050556">
    <property type="entry name" value="Type_II_TA_system_RNase"/>
</dbReference>
<dbReference type="GO" id="GO:0000287">
    <property type="term" value="F:magnesium ion binding"/>
    <property type="evidence" value="ECO:0007669"/>
    <property type="project" value="UniProtKB-UniRule"/>
</dbReference>
<evidence type="ECO:0000313" key="10">
    <source>
        <dbReference type="EMBL" id="XCH26829.1"/>
    </source>
</evidence>
<dbReference type="Gene3D" id="3.40.50.1010">
    <property type="entry name" value="5'-nuclease"/>
    <property type="match status" value="1"/>
</dbReference>
<reference evidence="10" key="1">
    <citation type="submission" date="2024-06" db="EMBL/GenBank/DDBJ databases">
        <title>Sequencing and assembly of the genome of Dyadobacter sp. strain 676, a symbiont of Cyamopsis tetragonoloba.</title>
        <authorList>
            <person name="Guro P."/>
            <person name="Sazanova A."/>
            <person name="Kuznetsova I."/>
            <person name="Belimov A."/>
            <person name="Safronova V."/>
        </authorList>
    </citation>
    <scope>NUCLEOTIDE SEQUENCE</scope>
    <source>
        <strain evidence="10">676</strain>
    </source>
</reference>
<name>A0AAU8FRJ2_9BACT</name>
<evidence type="ECO:0000256" key="4">
    <source>
        <dbReference type="ARBA" id="ARBA00022723"/>
    </source>
</evidence>
<dbReference type="EC" id="3.1.-.-" evidence="8"/>
<evidence type="ECO:0000256" key="1">
    <source>
        <dbReference type="ARBA" id="ARBA00001946"/>
    </source>
</evidence>
<comment type="function">
    <text evidence="8">Toxic component of a toxin-antitoxin (TA) system. An RNase.</text>
</comment>
<protein>
    <recommendedName>
        <fullName evidence="8">Ribonuclease VapC</fullName>
        <shortName evidence="8">RNase VapC</shortName>
        <ecNumber evidence="8">3.1.-.-</ecNumber>
    </recommendedName>
    <alternativeName>
        <fullName evidence="8">Toxin VapC</fullName>
    </alternativeName>
</protein>
<dbReference type="InterPro" id="IPR022907">
    <property type="entry name" value="VapC_family"/>
</dbReference>
<dbReference type="RefSeq" id="WP_353722110.1">
    <property type="nucleotide sequence ID" value="NZ_CP159289.1"/>
</dbReference>
<dbReference type="InterPro" id="IPR002716">
    <property type="entry name" value="PIN_dom"/>
</dbReference>
<dbReference type="InterPro" id="IPR029060">
    <property type="entry name" value="PIN-like_dom_sf"/>
</dbReference>